<protein>
    <submittedName>
        <fullName evidence="2">Uncharacterized protein</fullName>
    </submittedName>
</protein>
<dbReference type="RefSeq" id="WP_316266891.1">
    <property type="nucleotide sequence ID" value="NZ_AP027742.1"/>
</dbReference>
<reference evidence="3" key="1">
    <citation type="journal article" date="2023" name="Int. J. Syst. Evol. Microbiol.">
        <title>Claveliimonas bilis gen. nov., sp. nov., deoxycholic acid-producing bacteria isolated from human faeces, and reclassification of Sellimonas monacensis Zenner et al. 2021 as Claveliimonas monacensis comb. nov.</title>
        <authorList>
            <person name="Hisatomi A."/>
            <person name="Kastawa N.W.E.P.G."/>
            <person name="Song I."/>
            <person name="Ohkuma M."/>
            <person name="Fukiya S."/>
            <person name="Sakamoto M."/>
        </authorList>
    </citation>
    <scope>NUCLEOTIDE SEQUENCE [LARGE SCALE GENOMIC DNA]</scope>
    <source>
        <strain evidence="3">12BBH14</strain>
    </source>
</reference>
<evidence type="ECO:0000313" key="2">
    <source>
        <dbReference type="EMBL" id="BDZ77240.1"/>
    </source>
</evidence>
<name>A0ABM8I4Q6_9FIRM</name>
<feature type="signal peptide" evidence="1">
    <location>
        <begin position="1"/>
        <end position="20"/>
    </location>
</feature>
<feature type="chain" id="PRO_5045743196" evidence="1">
    <location>
        <begin position="21"/>
        <end position="51"/>
    </location>
</feature>
<dbReference type="EMBL" id="AP027742">
    <property type="protein sequence ID" value="BDZ77240.1"/>
    <property type="molecule type" value="Genomic_DNA"/>
</dbReference>
<dbReference type="PROSITE" id="PS51257">
    <property type="entry name" value="PROKAR_LIPOPROTEIN"/>
    <property type="match status" value="1"/>
</dbReference>
<sequence>MKKKLLSVVLCGVMAAALLAGCGKKIGKDRAANNKNWCGIKKVDSLFSRIP</sequence>
<keyword evidence="3" id="KW-1185">Reference proteome</keyword>
<evidence type="ECO:0000313" key="3">
    <source>
        <dbReference type="Proteomes" id="UP001305815"/>
    </source>
</evidence>
<gene>
    <name evidence="2" type="ORF">Lac1_14230</name>
</gene>
<accession>A0ABM8I4Q6</accession>
<keyword evidence="1" id="KW-0732">Signal</keyword>
<dbReference type="Proteomes" id="UP001305815">
    <property type="component" value="Chromosome"/>
</dbReference>
<evidence type="ECO:0000256" key="1">
    <source>
        <dbReference type="SAM" id="SignalP"/>
    </source>
</evidence>
<organism evidence="2 3">
    <name type="scientific">Claveliimonas bilis</name>
    <dbReference type="NCBI Taxonomy" id="3028070"/>
    <lineage>
        <taxon>Bacteria</taxon>
        <taxon>Bacillati</taxon>
        <taxon>Bacillota</taxon>
        <taxon>Clostridia</taxon>
        <taxon>Lachnospirales</taxon>
        <taxon>Lachnospiraceae</taxon>
        <taxon>Claveliimonas</taxon>
    </lineage>
</organism>
<proteinExistence type="predicted"/>